<sequence length="351" mass="38470">MERWGAGVGRPPQRSRDYPSFSSTLLDAIYRSIDETDDRGETKDQSGGRAAPENSAYNPASASVKKKQGSACCVESRSSFSVDPPVVSRSRREKWYPSAAAIATSSSSDCSSYGDFSSSEADSVSGPRHTCLRSIRASFPTRSEKYRGSGDPKPLPLPASEPPVAVEKKKQRHGSIRSRLRDLKKGRSPESPGARLASFLNFLFSAKQKVPAGGEETSGCSTASSYSRSCLNKMPSSRGRSEVGKRTVRFSPVSVIVDEKCRPCGQKLIYDGDLQVKTARKPTPPQSDSRVTEMLRSLEEEEDDDEEEEDGESDSSSDLFELENLAIVGRFRDELPVYETTYLANCRGLFL</sequence>
<evidence type="ECO:0000256" key="2">
    <source>
        <dbReference type="ARBA" id="ARBA00010067"/>
    </source>
</evidence>
<keyword evidence="9" id="KW-1185">Reference proteome</keyword>
<dbReference type="STRING" id="1088818.A0A2H9ZRY8"/>
<dbReference type="GO" id="GO:0005886">
    <property type="term" value="C:plasma membrane"/>
    <property type="evidence" value="ECO:0007669"/>
    <property type="project" value="UniProtKB-SubCell"/>
</dbReference>
<gene>
    <name evidence="8" type="ORF">AXF42_Ash020864</name>
</gene>
<feature type="region of interest" description="Disordered" evidence="7">
    <location>
        <begin position="276"/>
        <end position="318"/>
    </location>
</feature>
<dbReference type="InterPro" id="IPR039621">
    <property type="entry name" value="BG1-like"/>
</dbReference>
<evidence type="ECO:0000256" key="1">
    <source>
        <dbReference type="ARBA" id="ARBA00004236"/>
    </source>
</evidence>
<feature type="compositionally biased region" description="Low complexity" evidence="7">
    <location>
        <begin position="98"/>
        <end position="119"/>
    </location>
</feature>
<dbReference type="EMBL" id="KZ454453">
    <property type="protein sequence ID" value="PKA46050.1"/>
    <property type="molecule type" value="Genomic_DNA"/>
</dbReference>
<feature type="region of interest" description="Disordered" evidence="7">
    <location>
        <begin position="142"/>
        <end position="192"/>
    </location>
</feature>
<feature type="region of interest" description="Disordered" evidence="7">
    <location>
        <begin position="1"/>
        <end position="128"/>
    </location>
</feature>
<dbReference type="OrthoDB" id="680041at2759"/>
<dbReference type="PANTHER" id="PTHR33541:SF28">
    <property type="entry name" value="PROTEIN BIG GRAIN 1-LIKE A"/>
    <property type="match status" value="1"/>
</dbReference>
<dbReference type="GO" id="GO:0009734">
    <property type="term" value="P:auxin-activated signaling pathway"/>
    <property type="evidence" value="ECO:0007669"/>
    <property type="project" value="UniProtKB-KW"/>
</dbReference>
<evidence type="ECO:0000256" key="6">
    <source>
        <dbReference type="ARBA" id="ARBA00023294"/>
    </source>
</evidence>
<keyword evidence="3" id="KW-0813">Transport</keyword>
<dbReference type="AlphaFoldDB" id="A0A2H9ZRY8"/>
<keyword evidence="6" id="KW-0927">Auxin signaling pathway</keyword>
<keyword evidence="4" id="KW-1003">Cell membrane</keyword>
<comment type="similarity">
    <text evidence="2">Belongs to the BIG GRAIN 1 (BG1) plant protein family.</text>
</comment>
<accession>A0A2H9ZRY8</accession>
<dbReference type="PANTHER" id="PTHR33541">
    <property type="entry name" value="PROTEIN BIG GRAIN 1-LIKE A-RELATED"/>
    <property type="match status" value="1"/>
</dbReference>
<organism evidence="8 9">
    <name type="scientific">Apostasia shenzhenica</name>
    <dbReference type="NCBI Taxonomy" id="1088818"/>
    <lineage>
        <taxon>Eukaryota</taxon>
        <taxon>Viridiplantae</taxon>
        <taxon>Streptophyta</taxon>
        <taxon>Embryophyta</taxon>
        <taxon>Tracheophyta</taxon>
        <taxon>Spermatophyta</taxon>
        <taxon>Magnoliopsida</taxon>
        <taxon>Liliopsida</taxon>
        <taxon>Asparagales</taxon>
        <taxon>Orchidaceae</taxon>
        <taxon>Apostasioideae</taxon>
        <taxon>Apostasia</taxon>
    </lineage>
</organism>
<dbReference type="Proteomes" id="UP000236161">
    <property type="component" value="Unassembled WGS sequence"/>
</dbReference>
<feature type="compositionally biased region" description="Polar residues" evidence="7">
    <location>
        <begin position="218"/>
        <end position="230"/>
    </location>
</feature>
<evidence type="ECO:0000256" key="3">
    <source>
        <dbReference type="ARBA" id="ARBA00022448"/>
    </source>
</evidence>
<comment type="subcellular location">
    <subcellularLocation>
        <location evidence="1">Cell membrane</location>
    </subcellularLocation>
</comment>
<evidence type="ECO:0000313" key="9">
    <source>
        <dbReference type="Proteomes" id="UP000236161"/>
    </source>
</evidence>
<feature type="region of interest" description="Disordered" evidence="7">
    <location>
        <begin position="210"/>
        <end position="245"/>
    </location>
</feature>
<proteinExistence type="inferred from homology"/>
<evidence type="ECO:0000313" key="8">
    <source>
        <dbReference type="EMBL" id="PKA46050.1"/>
    </source>
</evidence>
<evidence type="ECO:0000256" key="7">
    <source>
        <dbReference type="SAM" id="MobiDB-lite"/>
    </source>
</evidence>
<keyword evidence="5" id="KW-0472">Membrane</keyword>
<feature type="compositionally biased region" description="Basic and acidic residues" evidence="7">
    <location>
        <begin position="179"/>
        <end position="188"/>
    </location>
</feature>
<name>A0A2H9ZRY8_9ASPA</name>
<reference evidence="8 9" key="1">
    <citation type="journal article" date="2017" name="Nature">
        <title>The Apostasia genome and the evolution of orchids.</title>
        <authorList>
            <person name="Zhang G.Q."/>
            <person name="Liu K.W."/>
            <person name="Li Z."/>
            <person name="Lohaus R."/>
            <person name="Hsiao Y.Y."/>
            <person name="Niu S.C."/>
            <person name="Wang J.Y."/>
            <person name="Lin Y.C."/>
            <person name="Xu Q."/>
            <person name="Chen L.J."/>
            <person name="Yoshida K."/>
            <person name="Fujiwara S."/>
            <person name="Wang Z.W."/>
            <person name="Zhang Y.Q."/>
            <person name="Mitsuda N."/>
            <person name="Wang M."/>
            <person name="Liu G.H."/>
            <person name="Pecoraro L."/>
            <person name="Huang H.X."/>
            <person name="Xiao X.J."/>
            <person name="Lin M."/>
            <person name="Wu X.Y."/>
            <person name="Wu W.L."/>
            <person name="Chen Y.Y."/>
            <person name="Chang S.B."/>
            <person name="Sakamoto S."/>
            <person name="Ohme-Takagi M."/>
            <person name="Yagi M."/>
            <person name="Zeng S.J."/>
            <person name="Shen C.Y."/>
            <person name="Yeh C.M."/>
            <person name="Luo Y.B."/>
            <person name="Tsai W.C."/>
            <person name="Van de Peer Y."/>
            <person name="Liu Z.J."/>
        </authorList>
    </citation>
    <scope>NUCLEOTIDE SEQUENCE [LARGE SCALE GENOMIC DNA]</scope>
    <source>
        <strain evidence="9">cv. Shenzhen</strain>
        <tissue evidence="8">Stem</tissue>
    </source>
</reference>
<feature type="compositionally biased region" description="Basic residues" evidence="7">
    <location>
        <begin position="169"/>
        <end position="178"/>
    </location>
</feature>
<evidence type="ECO:0000256" key="5">
    <source>
        <dbReference type="ARBA" id="ARBA00023136"/>
    </source>
</evidence>
<evidence type="ECO:0000256" key="4">
    <source>
        <dbReference type="ARBA" id="ARBA00022475"/>
    </source>
</evidence>
<evidence type="ECO:0008006" key="10">
    <source>
        <dbReference type="Google" id="ProtNLM"/>
    </source>
</evidence>
<feature type="compositionally biased region" description="Acidic residues" evidence="7">
    <location>
        <begin position="299"/>
        <end position="315"/>
    </location>
</feature>
<protein>
    <recommendedName>
        <fullName evidence="10">Protein BIG GRAIN 1-like A</fullName>
    </recommendedName>
</protein>